<dbReference type="Pfam" id="PF18158">
    <property type="entry name" value="AidB_N"/>
    <property type="match status" value="1"/>
</dbReference>
<feature type="domain" description="Acyl-CoA oxidase/dehydrogenase middle" evidence="7">
    <location>
        <begin position="186"/>
        <end position="277"/>
    </location>
</feature>
<dbReference type="InterPro" id="IPR006091">
    <property type="entry name" value="Acyl-CoA_Oxase/DH_mid-dom"/>
</dbReference>
<feature type="domain" description="Adaptive response protein AidB N-terminal" evidence="8">
    <location>
        <begin position="16"/>
        <end position="171"/>
    </location>
</feature>
<sequence length="541" mass="58289">MSIAPRTRLATHEVFNQPLPRERLELWAGDGPLRAAVAEAAPQDAGRLAAFAAQIGAPEALEDAERAQRSKPELVIFDRGGRRLDEVRFHPGYHAMMARGAQAGYFARPWGPDAAPGGHAAHAAMVYLLSQVEPGVCCPLTMTYAAVPALEAGSPALAASWGAKARVAAYDGASRPGLEKPAVTIGMAMTEKQGGSDVRANTTRAEPDGEAFRLRGHKWFCSAPMSDAFLTLAYLEDGLTCFLVPRWTPDGERNPIQLQRLKDKLGNHANASSEIEYHGAWAQMVGEPGRGVNAIIEMVHHTRLDAATAPVGFMRRALDEAAWWTRNRSAFQRRLADQPLMEAVLGDLALDWIGSLALVMRVARAFDGTSAQDRAFARLAVAIAKYWTNKRCVGVVYEAMECLGGVGYVEEAPLAMLYREAPLNSIWEGSGNVICLDVLRTLGRAPDAAEALKAELTARRGEDARYDAALAEAAAGLERPSEAQARRLVERLALLIQASELMRRGDPAAEPFLATRLAGDWGRTAGTLPEGTDAAALAARI</sequence>
<evidence type="ECO:0000256" key="5">
    <source>
        <dbReference type="RuleBase" id="RU362125"/>
    </source>
</evidence>
<dbReference type="InterPro" id="IPR036250">
    <property type="entry name" value="AcylCo_DH-like_C"/>
</dbReference>
<feature type="domain" description="Acyl-CoA dehydrogenase/oxidase C-terminal" evidence="6">
    <location>
        <begin position="289"/>
        <end position="442"/>
    </location>
</feature>
<protein>
    <submittedName>
        <fullName evidence="9">Putative acyl-CoA dehydrogenase</fullName>
    </submittedName>
</protein>
<dbReference type="InterPro" id="IPR009075">
    <property type="entry name" value="AcylCo_DH/oxidase_C"/>
</dbReference>
<dbReference type="Pfam" id="PF02770">
    <property type="entry name" value="Acyl-CoA_dh_M"/>
    <property type="match status" value="1"/>
</dbReference>
<evidence type="ECO:0000313" key="9">
    <source>
        <dbReference type="EMBL" id="SFI49725.1"/>
    </source>
</evidence>
<keyword evidence="5" id="KW-0560">Oxidoreductase</keyword>
<dbReference type="Gene3D" id="6.10.250.600">
    <property type="match status" value="1"/>
</dbReference>
<keyword evidence="10" id="KW-1185">Reference proteome</keyword>
<evidence type="ECO:0000259" key="6">
    <source>
        <dbReference type="Pfam" id="PF00441"/>
    </source>
</evidence>
<dbReference type="InterPro" id="IPR052904">
    <property type="entry name" value="Acyl-CoA_dehydrogenase-like"/>
</dbReference>
<dbReference type="Proteomes" id="UP000199377">
    <property type="component" value="Unassembled WGS sequence"/>
</dbReference>
<proteinExistence type="inferred from homology"/>
<comment type="cofactor">
    <cofactor evidence="1 5">
        <name>FAD</name>
        <dbReference type="ChEBI" id="CHEBI:57692"/>
    </cofactor>
</comment>
<reference evidence="9 10" key="1">
    <citation type="submission" date="2016-10" db="EMBL/GenBank/DDBJ databases">
        <authorList>
            <person name="de Groot N.N."/>
        </authorList>
    </citation>
    <scope>NUCLEOTIDE SEQUENCE [LARGE SCALE GENOMIC DNA]</scope>
    <source>
        <strain evidence="9 10">CGMCC 1.11030</strain>
    </source>
</reference>
<evidence type="ECO:0000256" key="4">
    <source>
        <dbReference type="ARBA" id="ARBA00022827"/>
    </source>
</evidence>
<name>A0A1I3IP17_9RHOB</name>
<dbReference type="InterPro" id="IPR009100">
    <property type="entry name" value="AcylCoA_DH/oxidase_NM_dom_sf"/>
</dbReference>
<evidence type="ECO:0000256" key="1">
    <source>
        <dbReference type="ARBA" id="ARBA00001974"/>
    </source>
</evidence>
<comment type="similarity">
    <text evidence="2 5">Belongs to the acyl-CoA dehydrogenase family.</text>
</comment>
<dbReference type="STRING" id="1114924.SAMN05216258_107158"/>
<evidence type="ECO:0000256" key="3">
    <source>
        <dbReference type="ARBA" id="ARBA00022630"/>
    </source>
</evidence>
<dbReference type="PANTHER" id="PTHR42707:SF3">
    <property type="entry name" value="ACYL-COA DEHYDROGENASE AIDB-RELATED"/>
    <property type="match status" value="1"/>
</dbReference>
<dbReference type="RefSeq" id="WP_092861156.1">
    <property type="nucleotide sequence ID" value="NZ_FOQH01000007.1"/>
</dbReference>
<dbReference type="Gene3D" id="1.20.140.10">
    <property type="entry name" value="Butyryl-CoA Dehydrogenase, subunit A, domain 3"/>
    <property type="match status" value="1"/>
</dbReference>
<dbReference type="OrthoDB" id="9771038at2"/>
<keyword evidence="4 5" id="KW-0274">FAD</keyword>
<evidence type="ECO:0000313" key="10">
    <source>
        <dbReference type="Proteomes" id="UP000199377"/>
    </source>
</evidence>
<dbReference type="EMBL" id="FOQH01000007">
    <property type="protein sequence ID" value="SFI49725.1"/>
    <property type="molecule type" value="Genomic_DNA"/>
</dbReference>
<gene>
    <name evidence="9" type="ORF">SAMN05216258_107158</name>
</gene>
<dbReference type="InterPro" id="IPR041504">
    <property type="entry name" value="AidB_N"/>
</dbReference>
<evidence type="ECO:0000259" key="7">
    <source>
        <dbReference type="Pfam" id="PF02770"/>
    </source>
</evidence>
<dbReference type="InterPro" id="IPR006089">
    <property type="entry name" value="Acyl-CoA_DH_CS"/>
</dbReference>
<dbReference type="AlphaFoldDB" id="A0A1I3IP17"/>
<dbReference type="GO" id="GO:0003995">
    <property type="term" value="F:acyl-CoA dehydrogenase activity"/>
    <property type="evidence" value="ECO:0007669"/>
    <property type="project" value="InterPro"/>
</dbReference>
<evidence type="ECO:0000259" key="8">
    <source>
        <dbReference type="Pfam" id="PF18158"/>
    </source>
</evidence>
<organism evidence="9 10">
    <name type="scientific">Albimonas pacifica</name>
    <dbReference type="NCBI Taxonomy" id="1114924"/>
    <lineage>
        <taxon>Bacteria</taxon>
        <taxon>Pseudomonadati</taxon>
        <taxon>Pseudomonadota</taxon>
        <taxon>Alphaproteobacteria</taxon>
        <taxon>Rhodobacterales</taxon>
        <taxon>Paracoccaceae</taxon>
        <taxon>Albimonas</taxon>
    </lineage>
</organism>
<dbReference type="PANTHER" id="PTHR42707">
    <property type="entry name" value="ACYL-COA DEHYDROGENASE"/>
    <property type="match status" value="1"/>
</dbReference>
<evidence type="ECO:0000256" key="2">
    <source>
        <dbReference type="ARBA" id="ARBA00009347"/>
    </source>
</evidence>
<dbReference type="PROSITE" id="PS00072">
    <property type="entry name" value="ACYL_COA_DH_1"/>
    <property type="match status" value="1"/>
</dbReference>
<dbReference type="Pfam" id="PF00441">
    <property type="entry name" value="Acyl-CoA_dh_1"/>
    <property type="match status" value="1"/>
</dbReference>
<dbReference type="SUPFAM" id="SSF56645">
    <property type="entry name" value="Acyl-CoA dehydrogenase NM domain-like"/>
    <property type="match status" value="1"/>
</dbReference>
<dbReference type="Gene3D" id="2.40.110.20">
    <property type="match status" value="1"/>
</dbReference>
<keyword evidence="3 5" id="KW-0285">Flavoprotein</keyword>
<accession>A0A1I3IP17</accession>
<dbReference type="SUPFAM" id="SSF47203">
    <property type="entry name" value="Acyl-CoA dehydrogenase C-terminal domain-like"/>
    <property type="match status" value="1"/>
</dbReference>